<evidence type="ECO:0000256" key="8">
    <source>
        <dbReference type="ARBA" id="ARBA00022723"/>
    </source>
</evidence>
<evidence type="ECO:0000256" key="10">
    <source>
        <dbReference type="ARBA" id="ARBA00023004"/>
    </source>
</evidence>
<comment type="caution">
    <text evidence="16">The sequence shown here is derived from an EMBL/GenBank/DDBJ whole genome shotgun (WGS) entry which is preliminary data.</text>
</comment>
<dbReference type="InterPro" id="IPR020835">
    <property type="entry name" value="Catalase_sf"/>
</dbReference>
<dbReference type="GO" id="GO:0020037">
    <property type="term" value="F:heme binding"/>
    <property type="evidence" value="ECO:0007669"/>
    <property type="project" value="InterPro"/>
</dbReference>
<dbReference type="PROSITE" id="PS00438">
    <property type="entry name" value="CATALASE_2"/>
    <property type="match status" value="1"/>
</dbReference>
<dbReference type="GO" id="GO:0042744">
    <property type="term" value="P:hydrogen peroxide catabolic process"/>
    <property type="evidence" value="ECO:0007669"/>
    <property type="project" value="UniProtKB-KW"/>
</dbReference>
<evidence type="ECO:0000313" key="17">
    <source>
        <dbReference type="Proteomes" id="UP000603912"/>
    </source>
</evidence>
<keyword evidence="17" id="KW-1185">Reference proteome</keyword>
<comment type="cofactor">
    <cofactor evidence="1 13">
        <name>heme</name>
        <dbReference type="ChEBI" id="CHEBI:30413"/>
    </cofactor>
</comment>
<dbReference type="AlphaFoldDB" id="A0A917I9I8"/>
<accession>A0A917I9I8</accession>
<sequence length="542" mass="61380">MSDSGQKQPGAPETGKILTTRQGHPVSDNQSLRSVGERGPATLENYQFIEKITHFDRERIPERVVHARGTAAHGYFEAYGKIGDEPAAKYTRAKVLTQAGVKTPVFLRFSTVIGGKESPETARDPRGFAIKFKTVDGNWDLVGNNLKVFFIRDAIKFPDMIHAFKPDPVTNRQEAWRFFDFVMHHPESLHMVAWVKSPWGIPADYRHMQGSSVNTYKLVNDQGQAVLVKFSFEPKLGVKNLTSPQAAEIQARDVGHATRDLYDAIDRGDYPEWEMCVQIMSDDDHPELDFDPLDDTKRWPEDQFPLLPVGRLVLDKNPNNFFAETEQSAFGTGVLVDGIDFSDDKMLQGRTLSYSDTQRYRVGPNYLQLPVNAPQERARAATNQRDGQMTYHVDGGGENPHVNYEPSAMGGLREAPKPAKDYHPFVEGHLGRYQTTRTGDDYRQAGERYRTFENWERDDLIANLVEDMKQCPEPIALRMVWHFWHCDEDYGRRVAEGAGIDLEKAKALPPLPGHPGPNRHRDRVTYTDGKPEGDRRSSQAAE</sequence>
<evidence type="ECO:0000256" key="14">
    <source>
        <dbReference type="SAM" id="MobiDB-lite"/>
    </source>
</evidence>
<dbReference type="GO" id="GO:0042542">
    <property type="term" value="P:response to hydrogen peroxide"/>
    <property type="evidence" value="ECO:0007669"/>
    <property type="project" value="TreeGrafter"/>
</dbReference>
<dbReference type="PIRSF" id="PIRSF038928">
    <property type="entry name" value="Catalase_clade1-3"/>
    <property type="match status" value="1"/>
</dbReference>
<dbReference type="Pfam" id="PF06628">
    <property type="entry name" value="Catalase-rel"/>
    <property type="match status" value="1"/>
</dbReference>
<dbReference type="Pfam" id="PF00199">
    <property type="entry name" value="Catalase"/>
    <property type="match status" value="1"/>
</dbReference>
<feature type="domain" description="Catalase core" evidence="15">
    <location>
        <begin position="19"/>
        <end position="413"/>
    </location>
</feature>
<evidence type="ECO:0000256" key="3">
    <source>
        <dbReference type="ARBA" id="ARBA00005329"/>
    </source>
</evidence>
<keyword evidence="7 13" id="KW-0349">Heme</keyword>
<feature type="region of interest" description="Disordered" evidence="14">
    <location>
        <begin position="503"/>
        <end position="542"/>
    </location>
</feature>
<evidence type="ECO:0000256" key="1">
    <source>
        <dbReference type="ARBA" id="ARBA00001971"/>
    </source>
</evidence>
<dbReference type="InterPro" id="IPR024711">
    <property type="entry name" value="Catalase_clade1/3"/>
</dbReference>
<evidence type="ECO:0000313" key="16">
    <source>
        <dbReference type="EMBL" id="GGH28073.1"/>
    </source>
</evidence>
<evidence type="ECO:0000256" key="4">
    <source>
        <dbReference type="ARBA" id="ARBA00012314"/>
    </source>
</evidence>
<feature type="active site" evidence="12">
    <location>
        <position position="144"/>
    </location>
</feature>
<dbReference type="InterPro" id="IPR024708">
    <property type="entry name" value="Catalase_AS"/>
</dbReference>
<evidence type="ECO:0000256" key="9">
    <source>
        <dbReference type="ARBA" id="ARBA00023002"/>
    </source>
</evidence>
<feature type="compositionally biased region" description="Basic and acidic residues" evidence="14">
    <location>
        <begin position="523"/>
        <end position="542"/>
    </location>
</feature>
<dbReference type="GO" id="GO:0046872">
    <property type="term" value="F:metal ion binding"/>
    <property type="evidence" value="ECO:0007669"/>
    <property type="project" value="UniProtKB-KW"/>
</dbReference>
<reference evidence="16" key="2">
    <citation type="submission" date="2020-09" db="EMBL/GenBank/DDBJ databases">
        <authorList>
            <person name="Sun Q."/>
            <person name="Zhou Y."/>
        </authorList>
    </citation>
    <scope>NUCLEOTIDE SEQUENCE</scope>
    <source>
        <strain evidence="16">CGMCC 1.12214</strain>
    </source>
</reference>
<keyword evidence="8 13" id="KW-0479">Metal-binding</keyword>
<reference evidence="16" key="1">
    <citation type="journal article" date="2014" name="Int. J. Syst. Evol. Microbiol.">
        <title>Complete genome sequence of Corynebacterium casei LMG S-19264T (=DSM 44701T), isolated from a smear-ripened cheese.</title>
        <authorList>
            <consortium name="US DOE Joint Genome Institute (JGI-PGF)"/>
            <person name="Walter F."/>
            <person name="Albersmeier A."/>
            <person name="Kalinowski J."/>
            <person name="Ruckert C."/>
        </authorList>
    </citation>
    <scope>NUCLEOTIDE SEQUENCE</scope>
    <source>
        <strain evidence="16">CGMCC 1.12214</strain>
    </source>
</reference>
<evidence type="ECO:0000256" key="13">
    <source>
        <dbReference type="PIRSR" id="PIRSR038928-2"/>
    </source>
</evidence>
<keyword evidence="10 13" id="KW-0408">Iron</keyword>
<feature type="compositionally biased region" description="Polar residues" evidence="14">
    <location>
        <begin position="17"/>
        <end position="33"/>
    </location>
</feature>
<dbReference type="PANTHER" id="PTHR11465">
    <property type="entry name" value="CATALASE"/>
    <property type="match status" value="1"/>
</dbReference>
<name>A0A917I9I8_9HYPH</name>
<keyword evidence="6" id="KW-0575">Peroxidase</keyword>
<dbReference type="PRINTS" id="PR00067">
    <property type="entry name" value="CATALASE"/>
</dbReference>
<protein>
    <recommendedName>
        <fullName evidence="5">Catalase</fullName>
        <ecNumber evidence="4">1.11.1.6</ecNumber>
    </recommendedName>
</protein>
<dbReference type="InterPro" id="IPR010582">
    <property type="entry name" value="Catalase_immune_responsive"/>
</dbReference>
<evidence type="ECO:0000259" key="15">
    <source>
        <dbReference type="SMART" id="SM01060"/>
    </source>
</evidence>
<feature type="active site" evidence="12">
    <location>
        <position position="66"/>
    </location>
</feature>
<keyword evidence="11" id="KW-0376">Hydrogen peroxide</keyword>
<dbReference type="Proteomes" id="UP000603912">
    <property type="component" value="Unassembled WGS sequence"/>
</dbReference>
<dbReference type="GO" id="GO:0005737">
    <property type="term" value="C:cytoplasm"/>
    <property type="evidence" value="ECO:0007669"/>
    <property type="project" value="TreeGrafter"/>
</dbReference>
<evidence type="ECO:0000256" key="7">
    <source>
        <dbReference type="ARBA" id="ARBA00022617"/>
    </source>
</evidence>
<evidence type="ECO:0000256" key="2">
    <source>
        <dbReference type="ARBA" id="ARBA00002974"/>
    </source>
</evidence>
<comment type="function">
    <text evidence="2">Decomposes hydrogen peroxide into water and oxygen; serves to protect cells from the toxic effects of hydrogen peroxide.</text>
</comment>
<evidence type="ECO:0000256" key="11">
    <source>
        <dbReference type="ARBA" id="ARBA00023324"/>
    </source>
</evidence>
<dbReference type="GO" id="GO:0004096">
    <property type="term" value="F:catalase activity"/>
    <property type="evidence" value="ECO:0007669"/>
    <property type="project" value="UniProtKB-EC"/>
</dbReference>
<dbReference type="PROSITE" id="PS51402">
    <property type="entry name" value="CATALASE_3"/>
    <property type="match status" value="1"/>
</dbReference>
<evidence type="ECO:0000256" key="12">
    <source>
        <dbReference type="PIRSR" id="PIRSR038928-1"/>
    </source>
</evidence>
<dbReference type="Gene3D" id="2.40.180.10">
    <property type="entry name" value="Catalase core domain"/>
    <property type="match status" value="1"/>
</dbReference>
<dbReference type="SMART" id="SM01060">
    <property type="entry name" value="Catalase"/>
    <property type="match status" value="1"/>
</dbReference>
<dbReference type="CDD" id="cd08154">
    <property type="entry name" value="catalase_clade_1"/>
    <property type="match status" value="1"/>
</dbReference>
<evidence type="ECO:0000256" key="6">
    <source>
        <dbReference type="ARBA" id="ARBA00022559"/>
    </source>
</evidence>
<dbReference type="EMBL" id="BMES01000002">
    <property type="protein sequence ID" value="GGH28073.1"/>
    <property type="molecule type" value="Genomic_DNA"/>
</dbReference>
<dbReference type="InterPro" id="IPR018028">
    <property type="entry name" value="Catalase"/>
</dbReference>
<dbReference type="SUPFAM" id="SSF56634">
    <property type="entry name" value="Heme-dependent catalase-like"/>
    <property type="match status" value="1"/>
</dbReference>
<evidence type="ECO:0000256" key="5">
    <source>
        <dbReference type="ARBA" id="ARBA00014132"/>
    </source>
</evidence>
<organism evidence="16 17">
    <name type="scientific">Alsobacter metallidurans</name>
    <dbReference type="NCBI Taxonomy" id="340221"/>
    <lineage>
        <taxon>Bacteria</taxon>
        <taxon>Pseudomonadati</taxon>
        <taxon>Pseudomonadota</taxon>
        <taxon>Alphaproteobacteria</taxon>
        <taxon>Hyphomicrobiales</taxon>
        <taxon>Alsobacteraceae</taxon>
        <taxon>Alsobacter</taxon>
    </lineage>
</organism>
<gene>
    <name evidence="16" type="primary">katX</name>
    <name evidence="16" type="ORF">GCM10007036_37060</name>
</gene>
<dbReference type="RefSeq" id="WP_188519167.1">
    <property type="nucleotide sequence ID" value="NZ_BMES01000002.1"/>
</dbReference>
<comment type="similarity">
    <text evidence="3">Belongs to the catalase family.</text>
</comment>
<dbReference type="EC" id="1.11.1.6" evidence="4"/>
<keyword evidence="9" id="KW-0560">Oxidoreductase</keyword>
<feature type="region of interest" description="Disordered" evidence="14">
    <location>
        <begin position="1"/>
        <end position="38"/>
    </location>
</feature>
<dbReference type="InterPro" id="IPR011614">
    <property type="entry name" value="Catalase_core"/>
</dbReference>
<feature type="binding site" description="axial binding residue" evidence="13">
    <location>
        <position position="354"/>
    </location>
    <ligand>
        <name>heme</name>
        <dbReference type="ChEBI" id="CHEBI:30413"/>
    </ligand>
    <ligandPart>
        <name>Fe</name>
        <dbReference type="ChEBI" id="CHEBI:18248"/>
    </ligandPart>
</feature>
<proteinExistence type="inferred from homology"/>
<dbReference type="PANTHER" id="PTHR11465:SF23">
    <property type="entry name" value="CATALASE-2"/>
    <property type="match status" value="1"/>
</dbReference>